<name>A0AA95G8B4_KLUIN</name>
<dbReference type="AlphaFoldDB" id="A0AA95G8B4"/>
<evidence type="ECO:0000313" key="1">
    <source>
        <dbReference type="EMBL" id="WGL57914.1"/>
    </source>
</evidence>
<dbReference type="Proteomes" id="UP001177527">
    <property type="component" value="Chromosome"/>
</dbReference>
<sequence length="292" mass="27925">MLRIGQVESSATADGKYTDGSVAGGIAATRLRAAAFNAIQEELANIVESAGMSLDPNDTTQVLAALNKKFEGRLVGIQVITASQTYTKTPGTQFAVIEVQGAGGAGGGASAVTTTATCSIGCGGTNGAYAKVVVITPEDQTLITIGSGGVGVQSGVGGSGGTTSFGPISASGGLGGNTMSPSTTPTFAGTNGATGVVVTTGADKVIKATPVVQPLTIGIRMSGTIGFSGAGGMSEFGYGGYGRASSANGLVGIDGIAYGSGGGGAAGGTSAGAVAYAGGDGADGVVVIWEYA</sequence>
<proteinExistence type="predicted"/>
<accession>A0AA95G8B4</accession>
<gene>
    <name evidence="1" type="ORF">QBD33_09240</name>
</gene>
<dbReference type="RefSeq" id="WP_280558500.1">
    <property type="nucleotide sequence ID" value="NZ_CP123488.1"/>
</dbReference>
<protein>
    <submittedName>
        <fullName evidence="1">Uncharacterized protein</fullName>
    </submittedName>
</protein>
<reference evidence="1" key="1">
    <citation type="submission" date="2023-04" db="EMBL/GenBank/DDBJ databases">
        <title>APH(3)-Id, a novel chromosomal aminoglycoside phosphotransferase, identified from an environmental isolate of Kluyvera intermedia DW18.</title>
        <authorList>
            <person name="Sha Y."/>
        </authorList>
    </citation>
    <scope>NUCLEOTIDE SEQUENCE</scope>
    <source>
        <strain evidence="1">DW18</strain>
    </source>
</reference>
<organism evidence="1 2">
    <name type="scientific">Kluyvera intermedia</name>
    <name type="common">Enterobacter intermedius</name>
    <dbReference type="NCBI Taxonomy" id="61648"/>
    <lineage>
        <taxon>Bacteria</taxon>
        <taxon>Pseudomonadati</taxon>
        <taxon>Pseudomonadota</taxon>
        <taxon>Gammaproteobacteria</taxon>
        <taxon>Enterobacterales</taxon>
        <taxon>Enterobacteriaceae</taxon>
        <taxon>Kluyvera</taxon>
    </lineage>
</organism>
<dbReference type="EMBL" id="CP123488">
    <property type="protein sequence ID" value="WGL57914.1"/>
    <property type="molecule type" value="Genomic_DNA"/>
</dbReference>
<evidence type="ECO:0000313" key="2">
    <source>
        <dbReference type="Proteomes" id="UP001177527"/>
    </source>
</evidence>